<accession>A0A1F7GZR4</accession>
<keyword evidence="6 9" id="KW-0812">Transmembrane</keyword>
<organism evidence="12 13">
    <name type="scientific">Candidatus Roizmanbacteria bacterium RIFCSPHIGHO2_02_FULL_37_24</name>
    <dbReference type="NCBI Taxonomy" id="1802037"/>
    <lineage>
        <taxon>Bacteria</taxon>
        <taxon>Candidatus Roizmaniibacteriota</taxon>
    </lineage>
</organism>
<evidence type="ECO:0000256" key="3">
    <source>
        <dbReference type="ARBA" id="ARBA00022448"/>
    </source>
</evidence>
<keyword evidence="4" id="KW-1003">Cell membrane</keyword>
<evidence type="ECO:0000256" key="4">
    <source>
        <dbReference type="ARBA" id="ARBA00022475"/>
    </source>
</evidence>
<protein>
    <recommendedName>
        <fullName evidence="11">Type II secretion system protein GspF domain-containing protein</fullName>
    </recommendedName>
</protein>
<evidence type="ECO:0000256" key="5">
    <source>
        <dbReference type="ARBA" id="ARBA00022519"/>
    </source>
</evidence>
<keyword evidence="8 10" id="KW-0472">Membrane</keyword>
<dbReference type="PROSITE" id="PS00874">
    <property type="entry name" value="T2SP_F"/>
    <property type="match status" value="1"/>
</dbReference>
<feature type="transmembrane region" description="Helical" evidence="10">
    <location>
        <begin position="211"/>
        <end position="241"/>
    </location>
</feature>
<feature type="domain" description="Type II secretion system protein GspF" evidence="11">
    <location>
        <begin position="272"/>
        <end position="396"/>
    </location>
</feature>
<dbReference type="InterPro" id="IPR018076">
    <property type="entry name" value="T2SS_GspF_dom"/>
</dbReference>
<evidence type="ECO:0000256" key="2">
    <source>
        <dbReference type="ARBA" id="ARBA00005745"/>
    </source>
</evidence>
<evidence type="ECO:0000313" key="12">
    <source>
        <dbReference type="EMBL" id="OGK24002.1"/>
    </source>
</evidence>
<evidence type="ECO:0000256" key="8">
    <source>
        <dbReference type="ARBA" id="ARBA00023136"/>
    </source>
</evidence>
<feature type="transmembrane region" description="Helical" evidence="10">
    <location>
        <begin position="169"/>
        <end position="191"/>
    </location>
</feature>
<evidence type="ECO:0000259" key="11">
    <source>
        <dbReference type="Pfam" id="PF00482"/>
    </source>
</evidence>
<keyword evidence="5" id="KW-0997">Cell inner membrane</keyword>
<dbReference type="EMBL" id="MFZM01000013">
    <property type="protein sequence ID" value="OGK24002.1"/>
    <property type="molecule type" value="Genomic_DNA"/>
</dbReference>
<reference evidence="12 13" key="1">
    <citation type="journal article" date="2016" name="Nat. Commun.">
        <title>Thousands of microbial genomes shed light on interconnected biogeochemical processes in an aquifer system.</title>
        <authorList>
            <person name="Anantharaman K."/>
            <person name="Brown C.T."/>
            <person name="Hug L.A."/>
            <person name="Sharon I."/>
            <person name="Castelle C.J."/>
            <person name="Probst A.J."/>
            <person name="Thomas B.C."/>
            <person name="Singh A."/>
            <person name="Wilkins M.J."/>
            <person name="Karaoz U."/>
            <person name="Brodie E.L."/>
            <person name="Williams K.H."/>
            <person name="Hubbard S.S."/>
            <person name="Banfield J.F."/>
        </authorList>
    </citation>
    <scope>NUCLEOTIDE SEQUENCE [LARGE SCALE GENOMIC DNA]</scope>
</reference>
<dbReference type="Pfam" id="PF00482">
    <property type="entry name" value="T2SSF"/>
    <property type="match status" value="2"/>
</dbReference>
<dbReference type="Proteomes" id="UP000177159">
    <property type="component" value="Unassembled WGS sequence"/>
</dbReference>
<gene>
    <name evidence="12" type="ORF">A3C24_02840</name>
</gene>
<evidence type="ECO:0000256" key="7">
    <source>
        <dbReference type="ARBA" id="ARBA00022989"/>
    </source>
</evidence>
<keyword evidence="7 10" id="KW-1133">Transmembrane helix</keyword>
<dbReference type="AlphaFoldDB" id="A0A1F7GZR4"/>
<dbReference type="Gene3D" id="1.20.81.30">
    <property type="entry name" value="Type II secretion system (T2SS), domain F"/>
    <property type="match status" value="2"/>
</dbReference>
<proteinExistence type="inferred from homology"/>
<keyword evidence="3 9" id="KW-0813">Transport</keyword>
<evidence type="ECO:0000256" key="10">
    <source>
        <dbReference type="SAM" id="Phobius"/>
    </source>
</evidence>
<dbReference type="InterPro" id="IPR042094">
    <property type="entry name" value="T2SS_GspF_sf"/>
</dbReference>
<dbReference type="PANTHER" id="PTHR30012:SF0">
    <property type="entry name" value="TYPE II SECRETION SYSTEM PROTEIN F-RELATED"/>
    <property type="match status" value="1"/>
</dbReference>
<dbReference type="FunFam" id="1.20.81.30:FF:000001">
    <property type="entry name" value="Type II secretion system protein F"/>
    <property type="match status" value="1"/>
</dbReference>
<dbReference type="PRINTS" id="PR00812">
    <property type="entry name" value="BCTERIALGSPF"/>
</dbReference>
<dbReference type="InterPro" id="IPR001992">
    <property type="entry name" value="T2SS_GspF/T4SS_PilC_CS"/>
</dbReference>
<dbReference type="InterPro" id="IPR003004">
    <property type="entry name" value="GspF/PilC"/>
</dbReference>
<name>A0A1F7GZR4_9BACT</name>
<sequence>MTKFVYTLINKEGNQKKSNIDAIDREEAARQIREEGWHILSIIPARQAYSLALFRKKYKLSATERMDFTDHLSSMIRTGTPLVEALSIYHDEEENKEAIAFIVEDIIANIRQGKKLSESLETFPETFSPFYVALVQAGEQTGNLDETLGYLANELRREYEFYARIKSALLYPSVVLSVAFAVMILLIFLVIPKITELTKALGGDLPLSTRIVSTVAGFLTSYGALLIVLIIGSVVGLFFALRNYTIRAKIDPYILRLPLFGKLIKKFILARFLRIVGSSLKYGIPISSTFTMVGNVVGNRVYRRACDSIEKNLIKGMNVSQALTREGSDLFPKSVVRTVRGAEKTGTIDIAMLRLSTFYEGEVDRNLKRLTDLIEPALVISLGVIVGAIAIAVIAPIYQLTSKIR</sequence>
<evidence type="ECO:0000313" key="13">
    <source>
        <dbReference type="Proteomes" id="UP000177159"/>
    </source>
</evidence>
<dbReference type="GO" id="GO:0009306">
    <property type="term" value="P:protein secretion"/>
    <property type="evidence" value="ECO:0007669"/>
    <property type="project" value="InterPro"/>
</dbReference>
<dbReference type="PANTHER" id="PTHR30012">
    <property type="entry name" value="GENERAL SECRETION PATHWAY PROTEIN"/>
    <property type="match status" value="1"/>
</dbReference>
<evidence type="ECO:0000256" key="1">
    <source>
        <dbReference type="ARBA" id="ARBA00004429"/>
    </source>
</evidence>
<evidence type="ECO:0000256" key="9">
    <source>
        <dbReference type="RuleBase" id="RU003923"/>
    </source>
</evidence>
<evidence type="ECO:0000256" key="6">
    <source>
        <dbReference type="ARBA" id="ARBA00022692"/>
    </source>
</evidence>
<feature type="domain" description="Type II secretion system protein GspF" evidence="11">
    <location>
        <begin position="68"/>
        <end position="192"/>
    </location>
</feature>
<feature type="transmembrane region" description="Helical" evidence="10">
    <location>
        <begin position="377"/>
        <end position="398"/>
    </location>
</feature>
<dbReference type="GO" id="GO:0005886">
    <property type="term" value="C:plasma membrane"/>
    <property type="evidence" value="ECO:0007669"/>
    <property type="project" value="UniProtKB-SubCell"/>
</dbReference>
<comment type="subcellular location">
    <subcellularLocation>
        <location evidence="1">Cell inner membrane</location>
        <topology evidence="1">Multi-pass membrane protein</topology>
    </subcellularLocation>
    <subcellularLocation>
        <location evidence="9">Cell membrane</location>
        <topology evidence="9">Multi-pass membrane protein</topology>
    </subcellularLocation>
</comment>
<comment type="caution">
    <text evidence="12">The sequence shown here is derived from an EMBL/GenBank/DDBJ whole genome shotgun (WGS) entry which is preliminary data.</text>
</comment>
<comment type="similarity">
    <text evidence="2 9">Belongs to the GSP F family.</text>
</comment>